<evidence type="ECO:0000313" key="1">
    <source>
        <dbReference type="EMBL" id="KAL1247671.1"/>
    </source>
</evidence>
<evidence type="ECO:0008006" key="3">
    <source>
        <dbReference type="Google" id="ProtNLM"/>
    </source>
</evidence>
<accession>A0ABR3L439</accession>
<reference evidence="1 2" key="1">
    <citation type="submission" date="2023-09" db="EMBL/GenBank/DDBJ databases">
        <authorList>
            <person name="Wang M."/>
        </authorList>
    </citation>
    <scope>NUCLEOTIDE SEQUENCE [LARGE SCALE GENOMIC DNA]</scope>
    <source>
        <strain evidence="1">GT-2023</strain>
        <tissue evidence="1">Liver</tissue>
    </source>
</reference>
<comment type="caution">
    <text evidence="1">The sequence shown here is derived from an EMBL/GenBank/DDBJ whole genome shotgun (WGS) entry which is preliminary data.</text>
</comment>
<dbReference type="Proteomes" id="UP001558613">
    <property type="component" value="Unassembled WGS sequence"/>
</dbReference>
<evidence type="ECO:0000313" key="2">
    <source>
        <dbReference type="Proteomes" id="UP001558613"/>
    </source>
</evidence>
<proteinExistence type="predicted"/>
<dbReference type="EMBL" id="JAYMGO010000025">
    <property type="protein sequence ID" value="KAL1247671.1"/>
    <property type="molecule type" value="Genomic_DNA"/>
</dbReference>
<keyword evidence="2" id="KW-1185">Reference proteome</keyword>
<name>A0ABR3L439_9TELE</name>
<gene>
    <name evidence="1" type="ORF">QQF64_023047</name>
</gene>
<sequence>MSSSFSSSVFFILCSNAGDSTVAGGSESRVPPLCSSEFSYSSLQDSPSSDRKAVAPLDSSISSLDFIKLWS</sequence>
<protein>
    <recommendedName>
        <fullName evidence="3">Secreted protein</fullName>
    </recommendedName>
</protein>
<organism evidence="1 2">
    <name type="scientific">Cirrhinus molitorella</name>
    <name type="common">mud carp</name>
    <dbReference type="NCBI Taxonomy" id="172907"/>
    <lineage>
        <taxon>Eukaryota</taxon>
        <taxon>Metazoa</taxon>
        <taxon>Chordata</taxon>
        <taxon>Craniata</taxon>
        <taxon>Vertebrata</taxon>
        <taxon>Euteleostomi</taxon>
        <taxon>Actinopterygii</taxon>
        <taxon>Neopterygii</taxon>
        <taxon>Teleostei</taxon>
        <taxon>Ostariophysi</taxon>
        <taxon>Cypriniformes</taxon>
        <taxon>Cyprinidae</taxon>
        <taxon>Labeoninae</taxon>
        <taxon>Labeonini</taxon>
        <taxon>Cirrhinus</taxon>
    </lineage>
</organism>